<dbReference type="Proteomes" id="UP000694569">
    <property type="component" value="Unplaced"/>
</dbReference>
<evidence type="ECO:0000256" key="17">
    <source>
        <dbReference type="ARBA" id="ARBA00048659"/>
    </source>
</evidence>
<evidence type="ECO:0000256" key="18">
    <source>
        <dbReference type="ARBA" id="ARBA00048977"/>
    </source>
</evidence>
<feature type="compositionally biased region" description="Basic and acidic residues" evidence="21">
    <location>
        <begin position="250"/>
        <end position="260"/>
    </location>
</feature>
<dbReference type="GO" id="GO:0005737">
    <property type="term" value="C:cytoplasm"/>
    <property type="evidence" value="ECO:0007669"/>
    <property type="project" value="TreeGrafter"/>
</dbReference>
<feature type="region of interest" description="Disordered" evidence="21">
    <location>
        <begin position="346"/>
        <end position="365"/>
    </location>
</feature>
<evidence type="ECO:0000256" key="19">
    <source>
        <dbReference type="PROSITE-ProRule" id="PRU10141"/>
    </source>
</evidence>
<comment type="similarity">
    <text evidence="12">Belongs to the protein kinase superfamily. Ser/Thr protein kinase family. GCN2 subfamily.</text>
</comment>
<evidence type="ECO:0000256" key="2">
    <source>
        <dbReference type="ARBA" id="ARBA00022527"/>
    </source>
</evidence>
<organism evidence="23 24">
    <name type="scientific">Leptobrachium leishanense</name>
    <name type="common">Leishan spiny toad</name>
    <dbReference type="NCBI Taxonomy" id="445787"/>
    <lineage>
        <taxon>Eukaryota</taxon>
        <taxon>Metazoa</taxon>
        <taxon>Chordata</taxon>
        <taxon>Craniata</taxon>
        <taxon>Vertebrata</taxon>
        <taxon>Euteleostomi</taxon>
        <taxon>Amphibia</taxon>
        <taxon>Batrachia</taxon>
        <taxon>Anura</taxon>
        <taxon>Pelobatoidea</taxon>
        <taxon>Megophryidae</taxon>
        <taxon>Leptobrachium</taxon>
    </lineage>
</organism>
<keyword evidence="8 19" id="KW-0067">ATP-binding</keyword>
<dbReference type="InterPro" id="IPR017441">
    <property type="entry name" value="Protein_kinase_ATP_BS"/>
</dbReference>
<comment type="catalytic activity">
    <reaction evidence="18">
        <text>L-seryl-[protein] + ATP = O-phospho-L-seryl-[protein] + ADP + H(+)</text>
        <dbReference type="Rhea" id="RHEA:17989"/>
        <dbReference type="Rhea" id="RHEA-COMP:9863"/>
        <dbReference type="Rhea" id="RHEA-COMP:11604"/>
        <dbReference type="ChEBI" id="CHEBI:15378"/>
        <dbReference type="ChEBI" id="CHEBI:29999"/>
        <dbReference type="ChEBI" id="CHEBI:30616"/>
        <dbReference type="ChEBI" id="CHEBI:83421"/>
        <dbReference type="ChEBI" id="CHEBI:456216"/>
        <dbReference type="EC" id="2.7.11.1"/>
    </reaction>
    <physiologicalReaction direction="left-to-right" evidence="18">
        <dbReference type="Rhea" id="RHEA:17990"/>
    </physiologicalReaction>
</comment>
<accession>A0A8C5PTK1</accession>
<name>A0A8C5PTK1_9ANUR</name>
<protein>
    <recommendedName>
        <fullName evidence="13">Eukaryotic translation initiation factor 2-alpha kinase 1</fullName>
        <ecNumber evidence="1">2.7.11.1</ecNumber>
    </recommendedName>
    <alternativeName>
        <fullName evidence="15">Heme-regulated eukaryotic initiation factor eIF-2-alpha kinase</fullName>
    </alternativeName>
    <alternativeName>
        <fullName evidence="14">Hemin-sensitive initiation factor 2-alpha kinase</fullName>
    </alternativeName>
</protein>
<dbReference type="GO" id="GO:0005634">
    <property type="term" value="C:nucleus"/>
    <property type="evidence" value="ECO:0007669"/>
    <property type="project" value="TreeGrafter"/>
</dbReference>
<keyword evidence="10" id="KW-1015">Disulfide bond</keyword>
<dbReference type="GO" id="GO:0005524">
    <property type="term" value="F:ATP binding"/>
    <property type="evidence" value="ECO:0007669"/>
    <property type="project" value="UniProtKB-UniRule"/>
</dbReference>
<evidence type="ECO:0000256" key="4">
    <source>
        <dbReference type="ARBA" id="ARBA00022679"/>
    </source>
</evidence>
<evidence type="ECO:0000256" key="15">
    <source>
        <dbReference type="ARBA" id="ARBA00042914"/>
    </source>
</evidence>
<keyword evidence="4" id="KW-0808">Transferase</keyword>
<reference evidence="23" key="1">
    <citation type="submission" date="2025-08" db="UniProtKB">
        <authorList>
            <consortium name="Ensembl"/>
        </authorList>
    </citation>
    <scope>IDENTIFICATION</scope>
</reference>
<evidence type="ECO:0000256" key="5">
    <source>
        <dbReference type="ARBA" id="ARBA00022737"/>
    </source>
</evidence>
<dbReference type="Gene3D" id="1.10.510.10">
    <property type="entry name" value="Transferase(Phosphotransferase) domain 1"/>
    <property type="match status" value="1"/>
</dbReference>
<evidence type="ECO:0000256" key="10">
    <source>
        <dbReference type="ARBA" id="ARBA00023157"/>
    </source>
</evidence>
<sequence>MSQDPGPPKDNKVVKKAEAKPAFEFPQESDLAFDESDSTSDRPVMNGRRRFPIVSAIPNQLLLVSLVEHLCFVHEKNPQRSKYLFKMLCETFTKMGLLTQFACSDEFSTVRLQHSTAITELLRAAKRHLYNEEITNGELNVQVTRTKNMLAEAQTSRYLNEFEEIAQLGKGGYGKVYKVRNKLDGQFYAIKKILIKKVSRSDCKKVLREVKVLARLQHPNIVGYHSAWMEHVQPPHSQCKPISHLQAIKESSRHESDENNKGIQSVESSGGSFITFEESTDGNNSHVSMASSMSVSSAGVQSHTTNKGANACSVPDTPSVSHKDTNANLMSKTSICNELHPAQDLSWQDNYPHNSEDEDSSDSSCDKECPQKEFCLHRHFEIKYHLMLHIQMKLCEKSLWDWIVERNHRYREKGDASSCYDFVDIEATKRMFIELLEGVQYIHSMNVLHRDLKPRNVFLRGPGLHVQIGDFGLACRAVIQHSRDHWSQKDGNTDSAHTLGVGTCLYAAPEQLDGSHYNFKSDMYSVGIMLLEVLHPFGTEMEREKVLTALRSGVVPDTFENQWPTQSTYIKHLTSTDCAKRPSATQLLDSDLFCAKENVIQDLRKKVLDLEEENAQLKKMLREQKSVPDECTVVTTSEADSSAK</sequence>
<feature type="compositionally biased region" description="Low complexity" evidence="21">
    <location>
        <begin position="285"/>
        <end position="303"/>
    </location>
</feature>
<evidence type="ECO:0000256" key="3">
    <source>
        <dbReference type="ARBA" id="ARBA00022553"/>
    </source>
</evidence>
<keyword evidence="2" id="KW-0723">Serine/threonine-protein kinase</keyword>
<evidence type="ECO:0000256" key="14">
    <source>
        <dbReference type="ARBA" id="ARBA00042456"/>
    </source>
</evidence>
<dbReference type="InterPro" id="IPR008271">
    <property type="entry name" value="Ser/Thr_kinase_AS"/>
</dbReference>
<feature type="compositionally biased region" description="Polar residues" evidence="21">
    <location>
        <begin position="316"/>
        <end position="325"/>
    </location>
</feature>
<dbReference type="PANTHER" id="PTHR11042:SF160">
    <property type="entry name" value="EUKARYOTIC TRANSLATION INITIATION FACTOR 2-ALPHA KINASE 1"/>
    <property type="match status" value="1"/>
</dbReference>
<feature type="region of interest" description="Disordered" evidence="21">
    <location>
        <begin position="1"/>
        <end position="44"/>
    </location>
</feature>
<comment type="catalytic activity">
    <reaction evidence="17">
        <text>L-threonyl-[protein] + ATP = O-phospho-L-threonyl-[protein] + ADP + H(+)</text>
        <dbReference type="Rhea" id="RHEA:46608"/>
        <dbReference type="Rhea" id="RHEA-COMP:11060"/>
        <dbReference type="Rhea" id="RHEA-COMP:11605"/>
        <dbReference type="ChEBI" id="CHEBI:15378"/>
        <dbReference type="ChEBI" id="CHEBI:30013"/>
        <dbReference type="ChEBI" id="CHEBI:30616"/>
        <dbReference type="ChEBI" id="CHEBI:61977"/>
        <dbReference type="ChEBI" id="CHEBI:456216"/>
        <dbReference type="EC" id="2.7.11.1"/>
    </reaction>
    <physiologicalReaction direction="left-to-right" evidence="17">
        <dbReference type="Rhea" id="RHEA:46609"/>
    </physiologicalReaction>
</comment>
<keyword evidence="24" id="KW-1185">Reference proteome</keyword>
<keyword evidence="11" id="KW-0652">Protein synthesis inhibitor</keyword>
<feature type="region of interest" description="Disordered" evidence="21">
    <location>
        <begin position="250"/>
        <end position="325"/>
    </location>
</feature>
<keyword evidence="20" id="KW-0175">Coiled coil</keyword>
<evidence type="ECO:0000256" key="6">
    <source>
        <dbReference type="ARBA" id="ARBA00022741"/>
    </source>
</evidence>
<keyword evidence="6 19" id="KW-0547">Nucleotide-binding</keyword>
<feature type="binding site" evidence="19">
    <location>
        <position position="197"/>
    </location>
    <ligand>
        <name>ATP</name>
        <dbReference type="ChEBI" id="CHEBI:30616"/>
    </ligand>
</feature>
<evidence type="ECO:0000256" key="13">
    <source>
        <dbReference type="ARBA" id="ARBA00040433"/>
    </source>
</evidence>
<dbReference type="FunFam" id="1.10.510.10:FF:000375">
    <property type="entry name" value="Putative eukaryotic translation initiation factor 2-alpha kinase 1"/>
    <property type="match status" value="1"/>
</dbReference>
<gene>
    <name evidence="23" type="primary">EIF2AK1</name>
</gene>
<feature type="domain" description="Protein kinase" evidence="22">
    <location>
        <begin position="162"/>
        <end position="593"/>
    </location>
</feature>
<dbReference type="PROSITE" id="PS50011">
    <property type="entry name" value="PROTEIN_KINASE_DOM"/>
    <property type="match status" value="1"/>
</dbReference>
<dbReference type="InterPro" id="IPR050339">
    <property type="entry name" value="CC_SR_Kinase"/>
</dbReference>
<evidence type="ECO:0000256" key="7">
    <source>
        <dbReference type="ARBA" id="ARBA00022777"/>
    </source>
</evidence>
<evidence type="ECO:0000256" key="9">
    <source>
        <dbReference type="ARBA" id="ARBA00022843"/>
    </source>
</evidence>
<evidence type="ECO:0000256" key="8">
    <source>
        <dbReference type="ARBA" id="ARBA00022840"/>
    </source>
</evidence>
<dbReference type="PROSITE" id="PS00108">
    <property type="entry name" value="PROTEIN_KINASE_ST"/>
    <property type="match status" value="1"/>
</dbReference>
<evidence type="ECO:0000256" key="12">
    <source>
        <dbReference type="ARBA" id="ARBA00037982"/>
    </source>
</evidence>
<keyword evidence="5" id="KW-0677">Repeat</keyword>
<evidence type="ECO:0000313" key="23">
    <source>
        <dbReference type="Ensembl" id="ENSLLEP00000027695.1"/>
    </source>
</evidence>
<dbReference type="Pfam" id="PF22949">
    <property type="entry name" value="HRI2_3H"/>
    <property type="match status" value="1"/>
</dbReference>
<dbReference type="AlphaFoldDB" id="A0A8C5PTK1"/>
<dbReference type="GO" id="GO:0017148">
    <property type="term" value="P:negative regulation of translation"/>
    <property type="evidence" value="ECO:0007669"/>
    <property type="project" value="UniProtKB-KW"/>
</dbReference>
<evidence type="ECO:0000256" key="16">
    <source>
        <dbReference type="ARBA" id="ARBA00046654"/>
    </source>
</evidence>
<feature type="compositionally biased region" description="Basic and acidic residues" evidence="21">
    <location>
        <begin position="7"/>
        <end position="21"/>
    </location>
</feature>
<keyword evidence="9" id="KW-0832">Ubl conjugation</keyword>
<dbReference type="InterPro" id="IPR011009">
    <property type="entry name" value="Kinase-like_dom_sf"/>
</dbReference>
<dbReference type="Pfam" id="PF00069">
    <property type="entry name" value="Pkinase"/>
    <property type="match status" value="2"/>
</dbReference>
<dbReference type="OrthoDB" id="1405469at2759"/>
<evidence type="ECO:0000256" key="11">
    <source>
        <dbReference type="ARBA" id="ARBA00023193"/>
    </source>
</evidence>
<evidence type="ECO:0000313" key="24">
    <source>
        <dbReference type="Proteomes" id="UP000694569"/>
    </source>
</evidence>
<comment type="subunit">
    <text evidence="16">Synthesized in an inactive form that binds to the N-terminal domain of CDC37. Has to be associated with a multiprotein complex containing Hsp90, CDC37 and PPP5C for maturation and activation by autophosphorylation. The phosphatase PPP5C modulates this activation. Homodimer; homodimerizes in presence of heme, forming a disulfide-linked inactive homodimer. Interacts with DELE1; binds both to full-length DELE1 and processed form of DELE1 (S-DELE1) in response to stress, leading to activate its protein kinase activity and trigger the integrated stress response (ISR).</text>
</comment>
<evidence type="ECO:0000256" key="20">
    <source>
        <dbReference type="SAM" id="Coils"/>
    </source>
</evidence>
<dbReference type="Ensembl" id="ENSLLET00000028778.1">
    <property type="protein sequence ID" value="ENSLLEP00000027695.1"/>
    <property type="gene ID" value="ENSLLEG00000017579.1"/>
</dbReference>
<feature type="coiled-coil region" evidence="20">
    <location>
        <begin position="600"/>
        <end position="627"/>
    </location>
</feature>
<dbReference type="Gene3D" id="3.30.200.20">
    <property type="entry name" value="Phosphorylase Kinase, domain 1"/>
    <property type="match status" value="1"/>
</dbReference>
<evidence type="ECO:0000256" key="1">
    <source>
        <dbReference type="ARBA" id="ARBA00012513"/>
    </source>
</evidence>
<reference evidence="23" key="2">
    <citation type="submission" date="2025-09" db="UniProtKB">
        <authorList>
            <consortium name="Ensembl"/>
        </authorList>
    </citation>
    <scope>IDENTIFICATION</scope>
</reference>
<dbReference type="EC" id="2.7.11.1" evidence="1"/>
<evidence type="ECO:0000259" key="22">
    <source>
        <dbReference type="PROSITE" id="PS50011"/>
    </source>
</evidence>
<feature type="compositionally biased region" description="Polar residues" evidence="21">
    <location>
        <begin position="261"/>
        <end position="272"/>
    </location>
</feature>
<dbReference type="SMART" id="SM00220">
    <property type="entry name" value="S_TKc"/>
    <property type="match status" value="1"/>
</dbReference>
<dbReference type="GeneTree" id="ENSGT00940000157605"/>
<dbReference type="CDD" id="cd14049">
    <property type="entry name" value="STKc_EIF2AK1_HRI"/>
    <property type="match status" value="1"/>
</dbReference>
<keyword evidence="7" id="KW-0418">Kinase</keyword>
<proteinExistence type="inferred from homology"/>
<dbReference type="InterPro" id="IPR054521">
    <property type="entry name" value="HRI2_3H"/>
</dbReference>
<dbReference type="PROSITE" id="PS00107">
    <property type="entry name" value="PROTEIN_KINASE_ATP"/>
    <property type="match status" value="1"/>
</dbReference>
<dbReference type="PANTHER" id="PTHR11042">
    <property type="entry name" value="EUKARYOTIC TRANSLATION INITIATION FACTOR 2-ALPHA KINASE EIF2-ALPHA KINASE -RELATED"/>
    <property type="match status" value="1"/>
</dbReference>
<evidence type="ECO:0000256" key="21">
    <source>
        <dbReference type="SAM" id="MobiDB-lite"/>
    </source>
</evidence>
<keyword evidence="3" id="KW-0597">Phosphoprotein</keyword>
<dbReference type="SUPFAM" id="SSF56112">
    <property type="entry name" value="Protein kinase-like (PK-like)"/>
    <property type="match status" value="1"/>
</dbReference>
<dbReference type="InterPro" id="IPR000719">
    <property type="entry name" value="Prot_kinase_dom"/>
</dbReference>
<dbReference type="GO" id="GO:0004694">
    <property type="term" value="F:eukaryotic translation initiation factor 2alpha kinase activity"/>
    <property type="evidence" value="ECO:0007669"/>
    <property type="project" value="TreeGrafter"/>
</dbReference>